<comment type="caution">
    <text evidence="2">The sequence shown here is derived from an EMBL/GenBank/DDBJ whole genome shotgun (WGS) entry which is preliminary data.</text>
</comment>
<reference evidence="3" key="1">
    <citation type="journal article" date="2019" name="Int. J. Syst. Evol. Microbiol.">
        <title>The Global Catalogue of Microorganisms (GCM) 10K type strain sequencing project: providing services to taxonomists for standard genome sequencing and annotation.</title>
        <authorList>
            <consortium name="The Broad Institute Genomics Platform"/>
            <consortium name="The Broad Institute Genome Sequencing Center for Infectious Disease"/>
            <person name="Wu L."/>
            <person name="Ma J."/>
        </authorList>
    </citation>
    <scope>NUCLEOTIDE SEQUENCE [LARGE SCALE GENOMIC DNA]</scope>
    <source>
        <strain evidence="3">JCM 18050</strain>
    </source>
</reference>
<dbReference type="EMBL" id="BAABHY010000001">
    <property type="protein sequence ID" value="GAA5107546.1"/>
    <property type="molecule type" value="Genomic_DNA"/>
</dbReference>
<accession>A0ABP9N2H2</accession>
<dbReference type="RefSeq" id="WP_345489209.1">
    <property type="nucleotide sequence ID" value="NZ_BAABHY010000001.1"/>
</dbReference>
<feature type="signal peptide" evidence="1">
    <location>
        <begin position="1"/>
        <end position="21"/>
    </location>
</feature>
<evidence type="ECO:0000256" key="1">
    <source>
        <dbReference type="SAM" id="SignalP"/>
    </source>
</evidence>
<feature type="chain" id="PRO_5046966247" evidence="1">
    <location>
        <begin position="22"/>
        <end position="119"/>
    </location>
</feature>
<dbReference type="Proteomes" id="UP001500171">
    <property type="component" value="Unassembled WGS sequence"/>
</dbReference>
<sequence>MISIKSLVAIGALAFMVNAYADDIPVKVSTGYKTESSGRFHVRWLTVNITSLNNDLVIQKVTVDKGNCRDALGAKKNKLNRANISYPLKFGKTATYEYYDDCGGVEIQVDTNLGSWTFQ</sequence>
<evidence type="ECO:0000313" key="2">
    <source>
        <dbReference type="EMBL" id="GAA5107546.1"/>
    </source>
</evidence>
<evidence type="ECO:0000313" key="3">
    <source>
        <dbReference type="Proteomes" id="UP001500171"/>
    </source>
</evidence>
<proteinExistence type="predicted"/>
<organism evidence="2 3">
    <name type="scientific">Orbus sasakiae</name>
    <dbReference type="NCBI Taxonomy" id="1078475"/>
    <lineage>
        <taxon>Bacteria</taxon>
        <taxon>Pseudomonadati</taxon>
        <taxon>Pseudomonadota</taxon>
        <taxon>Gammaproteobacteria</taxon>
        <taxon>Orbales</taxon>
        <taxon>Orbaceae</taxon>
        <taxon>Orbus</taxon>
    </lineage>
</organism>
<gene>
    <name evidence="2" type="ORF">GCM10023211_08780</name>
</gene>
<protein>
    <submittedName>
        <fullName evidence="2">Uncharacterized protein</fullName>
    </submittedName>
</protein>
<name>A0ABP9N2H2_9GAMM</name>
<keyword evidence="3" id="KW-1185">Reference proteome</keyword>
<keyword evidence="1" id="KW-0732">Signal</keyword>